<dbReference type="PANTHER" id="PTHR48475:SF2">
    <property type="entry name" value="RIBONUCLEASE H"/>
    <property type="match status" value="1"/>
</dbReference>
<dbReference type="Proteomes" id="UP001153555">
    <property type="component" value="Unassembled WGS sequence"/>
</dbReference>
<gene>
    <name evidence="1" type="ORF">SHERM_11352</name>
</gene>
<keyword evidence="2" id="KW-1185">Reference proteome</keyword>
<feature type="non-terminal residue" evidence="1">
    <location>
        <position position="107"/>
    </location>
</feature>
<evidence type="ECO:0000313" key="1">
    <source>
        <dbReference type="EMBL" id="CAA0809151.1"/>
    </source>
</evidence>
<dbReference type="OrthoDB" id="1744372at2759"/>
<dbReference type="Gene3D" id="3.30.420.10">
    <property type="entry name" value="Ribonuclease H-like superfamily/Ribonuclease H"/>
    <property type="match status" value="1"/>
</dbReference>
<dbReference type="InterPro" id="IPR036397">
    <property type="entry name" value="RNaseH_sf"/>
</dbReference>
<name>A0A9N7R1Y8_STRHE</name>
<dbReference type="GO" id="GO:0003676">
    <property type="term" value="F:nucleic acid binding"/>
    <property type="evidence" value="ECO:0007669"/>
    <property type="project" value="InterPro"/>
</dbReference>
<comment type="caution">
    <text evidence="1">The sequence shown here is derived from an EMBL/GenBank/DDBJ whole genome shotgun (WGS) entry which is preliminary data.</text>
</comment>
<organism evidence="1 2">
    <name type="scientific">Striga hermonthica</name>
    <name type="common">Purple witchweed</name>
    <name type="synonym">Buchnera hermonthica</name>
    <dbReference type="NCBI Taxonomy" id="68872"/>
    <lineage>
        <taxon>Eukaryota</taxon>
        <taxon>Viridiplantae</taxon>
        <taxon>Streptophyta</taxon>
        <taxon>Embryophyta</taxon>
        <taxon>Tracheophyta</taxon>
        <taxon>Spermatophyta</taxon>
        <taxon>Magnoliopsida</taxon>
        <taxon>eudicotyledons</taxon>
        <taxon>Gunneridae</taxon>
        <taxon>Pentapetalae</taxon>
        <taxon>asterids</taxon>
        <taxon>lamiids</taxon>
        <taxon>Lamiales</taxon>
        <taxon>Orobanchaceae</taxon>
        <taxon>Buchnereae</taxon>
        <taxon>Striga</taxon>
    </lineage>
</organism>
<proteinExistence type="predicted"/>
<accession>A0A9N7R1Y8</accession>
<dbReference type="AlphaFoldDB" id="A0A9N7R1Y8"/>
<dbReference type="PANTHER" id="PTHR48475">
    <property type="entry name" value="RIBONUCLEASE H"/>
    <property type="match status" value="1"/>
</dbReference>
<reference evidence="1" key="1">
    <citation type="submission" date="2019-12" db="EMBL/GenBank/DDBJ databases">
        <authorList>
            <person name="Scholes J."/>
        </authorList>
    </citation>
    <scope>NUCLEOTIDE SEQUENCE</scope>
</reference>
<protein>
    <submittedName>
        <fullName evidence="1">Uncharacterized protein</fullName>
    </submittedName>
</protein>
<evidence type="ECO:0000313" key="2">
    <source>
        <dbReference type="Proteomes" id="UP001153555"/>
    </source>
</evidence>
<dbReference type="EMBL" id="CACSLK010003174">
    <property type="protein sequence ID" value="CAA0809151.1"/>
    <property type="molecule type" value="Genomic_DNA"/>
</dbReference>
<sequence length="107" mass="12574">MTTVLWAYRTTPRNSTGQSPFHMVYGMDALLPIEVSLDSHRSTFYEEKKKEEMIKEALDMIEEGCEEAWVRSMEYKQKMHAAFDRKVCTRRFQVGDLVLKRADALKH</sequence>